<sequence length="651" mass="68267">MAAFLALHARGALVCLVSRNEEADVRAVLEGRREELALREEHVVAVSANWRDKSANLRDLAARLCLSLGSFAFVDDSPAECAEVAAAASADGAAVVQVPREPAAIPGFLRHAWALDLGPAAGAGCGGHRRGRREDEAVQGAVREEALCRGSGARLVRRRVLVCVPGVPEPDRGRHRAAGGRDRGEGRSLTERTNQHNACRTTASAASLLRLASSGCSVLTVRAADRFGSHGLIGLVVLSPVPGSYVSPNLGIEFTMLRHVAEAARAAGASKLAVHWVRAERNEPAAAFLFSAPGARFVPADPGRLGLRLGDRHAGSSSEPARAPPHELGAGAPRRSDAEQAAAREAARAAAAAAASAAAGQEGAAAAAAAAAAALEASVNALCDAGAEVDIESLPPQTSLAALPAPERRRLASWACGRVSRARRGALCAAAARAAGVAVLRGWVGRDVCRHHATGRGCSVARCPFVHPAGAPQDAPSPSALAPTREDVDRDAELQAERTFGDVARYERSVRDRPASGFVVIDVDVASVLQVRFGDCAGAAEDGSFCLHPDTYFELATALSLHPGQLHAWVATECQRSLVPRPYAEAWELAIMREAEWSRLAEAPDVEGGDVADVPAADLARVRRHIRHAQHLIMQQSNPDSYYAGIDHIYS</sequence>
<dbReference type="InterPro" id="IPR023214">
    <property type="entry name" value="HAD_sf"/>
</dbReference>
<organism evidence="4 5">
    <name type="scientific">Prorocentrum cordatum</name>
    <dbReference type="NCBI Taxonomy" id="2364126"/>
    <lineage>
        <taxon>Eukaryota</taxon>
        <taxon>Sar</taxon>
        <taxon>Alveolata</taxon>
        <taxon>Dinophyceae</taxon>
        <taxon>Prorocentrales</taxon>
        <taxon>Prorocentraceae</taxon>
        <taxon>Prorocentrum</taxon>
    </lineage>
</organism>
<dbReference type="EMBL" id="CAUYUJ010014147">
    <property type="protein sequence ID" value="CAK0837364.1"/>
    <property type="molecule type" value="Genomic_DNA"/>
</dbReference>
<evidence type="ECO:0000256" key="1">
    <source>
        <dbReference type="PROSITE-ProRule" id="PRU00723"/>
    </source>
</evidence>
<keyword evidence="1" id="KW-0863">Zinc-finger</keyword>
<name>A0ABN9SXV7_9DINO</name>
<dbReference type="InterPro" id="IPR000571">
    <property type="entry name" value="Znf_CCCH"/>
</dbReference>
<feature type="region of interest" description="Disordered" evidence="2">
    <location>
        <begin position="308"/>
        <end position="344"/>
    </location>
</feature>
<accession>A0ABN9SXV7</accession>
<evidence type="ECO:0000313" key="5">
    <source>
        <dbReference type="Proteomes" id="UP001189429"/>
    </source>
</evidence>
<reference evidence="4" key="1">
    <citation type="submission" date="2023-10" db="EMBL/GenBank/DDBJ databases">
        <authorList>
            <person name="Chen Y."/>
            <person name="Shah S."/>
            <person name="Dougan E. K."/>
            <person name="Thang M."/>
            <person name="Chan C."/>
        </authorList>
    </citation>
    <scope>NUCLEOTIDE SEQUENCE [LARGE SCALE GENOMIC DNA]</scope>
</reference>
<keyword evidence="5" id="KW-1185">Reference proteome</keyword>
<keyword evidence="1" id="KW-0862">Zinc</keyword>
<feature type="domain" description="C3H1-type" evidence="3">
    <location>
        <begin position="443"/>
        <end position="470"/>
    </location>
</feature>
<keyword evidence="1" id="KW-0479">Metal-binding</keyword>
<proteinExistence type="predicted"/>
<dbReference type="Proteomes" id="UP001189429">
    <property type="component" value="Unassembled WGS sequence"/>
</dbReference>
<feature type="region of interest" description="Disordered" evidence="2">
    <location>
        <begin position="171"/>
        <end position="195"/>
    </location>
</feature>
<feature type="zinc finger region" description="C3H1-type" evidence="1">
    <location>
        <begin position="443"/>
        <end position="470"/>
    </location>
</feature>
<protein>
    <recommendedName>
        <fullName evidence="3">C3H1-type domain-containing protein</fullName>
    </recommendedName>
</protein>
<comment type="caution">
    <text evidence="4">The sequence shown here is derived from an EMBL/GenBank/DDBJ whole genome shotgun (WGS) entry which is preliminary data.</text>
</comment>
<evidence type="ECO:0000313" key="4">
    <source>
        <dbReference type="EMBL" id="CAK0837364.1"/>
    </source>
</evidence>
<feature type="compositionally biased region" description="Basic and acidic residues" evidence="2">
    <location>
        <begin position="179"/>
        <end position="194"/>
    </location>
</feature>
<evidence type="ECO:0000259" key="3">
    <source>
        <dbReference type="PROSITE" id="PS50103"/>
    </source>
</evidence>
<evidence type="ECO:0000256" key="2">
    <source>
        <dbReference type="SAM" id="MobiDB-lite"/>
    </source>
</evidence>
<gene>
    <name evidence="4" type="ORF">PCOR1329_LOCUS33574</name>
</gene>
<dbReference type="Gene3D" id="3.40.50.1000">
    <property type="entry name" value="HAD superfamily/HAD-like"/>
    <property type="match status" value="1"/>
</dbReference>
<dbReference type="PROSITE" id="PS50103">
    <property type="entry name" value="ZF_C3H1"/>
    <property type="match status" value="1"/>
</dbReference>